<evidence type="ECO:0000256" key="2">
    <source>
        <dbReference type="ARBA" id="ARBA00022679"/>
    </source>
</evidence>
<dbReference type="EMBL" id="FNCY01000017">
    <property type="protein sequence ID" value="SDI36972.1"/>
    <property type="molecule type" value="Genomic_DNA"/>
</dbReference>
<proteinExistence type="inferred from homology"/>
<name>A0A1G8K0J6_9RHOO</name>
<dbReference type="PANTHER" id="PTHR19136:SF81">
    <property type="entry name" value="MOLYBDENUM COFACTOR GUANYLYLTRANSFERASE"/>
    <property type="match status" value="1"/>
</dbReference>
<evidence type="ECO:0000313" key="10">
    <source>
        <dbReference type="EMBL" id="SDI36972.1"/>
    </source>
</evidence>
<feature type="binding site" evidence="8">
    <location>
        <position position="22"/>
    </location>
    <ligand>
        <name>GTP</name>
        <dbReference type="ChEBI" id="CHEBI:37565"/>
    </ligand>
</feature>
<evidence type="ECO:0000256" key="5">
    <source>
        <dbReference type="ARBA" id="ARBA00022842"/>
    </source>
</evidence>
<evidence type="ECO:0000259" key="9">
    <source>
        <dbReference type="Pfam" id="PF12804"/>
    </source>
</evidence>
<comment type="cofactor">
    <cofactor evidence="8">
        <name>Mg(2+)</name>
        <dbReference type="ChEBI" id="CHEBI:18420"/>
    </cofactor>
</comment>
<comment type="similarity">
    <text evidence="8">Belongs to the MobA family.</text>
</comment>
<feature type="domain" description="MobA-like NTP transferase" evidence="9">
    <location>
        <begin position="7"/>
        <end position="157"/>
    </location>
</feature>
<keyword evidence="5 8" id="KW-0460">Magnesium</keyword>
<evidence type="ECO:0000256" key="6">
    <source>
        <dbReference type="ARBA" id="ARBA00023134"/>
    </source>
</evidence>
<dbReference type="AlphaFoldDB" id="A0A1G8K0J6"/>
<dbReference type="GO" id="GO:0006777">
    <property type="term" value="P:Mo-molybdopterin cofactor biosynthetic process"/>
    <property type="evidence" value="ECO:0007669"/>
    <property type="project" value="UniProtKB-KW"/>
</dbReference>
<dbReference type="STRING" id="83767.SAMN05660652_03312"/>
<evidence type="ECO:0000256" key="1">
    <source>
        <dbReference type="ARBA" id="ARBA00022490"/>
    </source>
</evidence>
<comment type="catalytic activity">
    <reaction evidence="8">
        <text>Mo-molybdopterin + GTP + H(+) = Mo-molybdopterin guanine dinucleotide + diphosphate</text>
        <dbReference type="Rhea" id="RHEA:34243"/>
        <dbReference type="ChEBI" id="CHEBI:15378"/>
        <dbReference type="ChEBI" id="CHEBI:33019"/>
        <dbReference type="ChEBI" id="CHEBI:37565"/>
        <dbReference type="ChEBI" id="CHEBI:71302"/>
        <dbReference type="ChEBI" id="CHEBI:71310"/>
        <dbReference type="EC" id="2.7.7.77"/>
    </reaction>
</comment>
<dbReference type="PANTHER" id="PTHR19136">
    <property type="entry name" value="MOLYBDENUM COFACTOR GUANYLYLTRANSFERASE"/>
    <property type="match status" value="1"/>
</dbReference>
<keyword evidence="2 8" id="KW-0808">Transferase</keyword>
<comment type="subcellular location">
    <subcellularLocation>
        <location evidence="8">Cytoplasm</location>
    </subcellularLocation>
</comment>
<dbReference type="Gene3D" id="3.90.550.10">
    <property type="entry name" value="Spore Coat Polysaccharide Biosynthesis Protein SpsA, Chain A"/>
    <property type="match status" value="1"/>
</dbReference>
<dbReference type="GO" id="GO:0005525">
    <property type="term" value="F:GTP binding"/>
    <property type="evidence" value="ECO:0007669"/>
    <property type="project" value="UniProtKB-UniRule"/>
</dbReference>
<gene>
    <name evidence="8" type="primary">mobA</name>
    <name evidence="10" type="ORF">SAMN05660652_03312</name>
</gene>
<keyword evidence="6 8" id="KW-0342">GTP-binding</keyword>
<evidence type="ECO:0000256" key="4">
    <source>
        <dbReference type="ARBA" id="ARBA00022741"/>
    </source>
</evidence>
<feature type="binding site" evidence="8">
    <location>
        <begin position="10"/>
        <end position="12"/>
    </location>
    <ligand>
        <name>GTP</name>
        <dbReference type="ChEBI" id="CHEBI:37565"/>
    </ligand>
</feature>
<keyword evidence="11" id="KW-1185">Reference proteome</keyword>
<dbReference type="CDD" id="cd02503">
    <property type="entry name" value="MobA"/>
    <property type="match status" value="1"/>
</dbReference>
<dbReference type="HAMAP" id="MF_00316">
    <property type="entry name" value="MobA"/>
    <property type="match status" value="1"/>
</dbReference>
<comment type="subunit">
    <text evidence="8">Monomer.</text>
</comment>
<sequence>MIADCTALILAGGDSRRMGCDKTRLQFGGRILLQHVIDELRPVFSQVLVSVREGRNDIRVPQVRDRSTGKGPLAGLSAGLARVNTPWIFALAADMPFINPALIARLARERRDHQAVVPVIDGFPQPLTAFYARSALNEMQRTLSGGTDCSLRGLLKRLDVCWVDAEKLRAADPALRSFIDLDTPEDLAQALATKEPSLA</sequence>
<accession>A0A1G8K0J6</accession>
<comment type="caution">
    <text evidence="8">Lacks conserved residue(s) required for the propagation of feature annotation.</text>
</comment>
<feature type="binding site" evidence="8">
    <location>
        <position position="94"/>
    </location>
    <ligand>
        <name>GTP</name>
        <dbReference type="ChEBI" id="CHEBI:37565"/>
    </ligand>
</feature>
<dbReference type="RefSeq" id="WP_091939175.1">
    <property type="nucleotide sequence ID" value="NZ_FNCY01000017.1"/>
</dbReference>
<evidence type="ECO:0000313" key="11">
    <source>
        <dbReference type="Proteomes" id="UP000198607"/>
    </source>
</evidence>
<feature type="binding site" evidence="8">
    <location>
        <position position="94"/>
    </location>
    <ligand>
        <name>Mg(2+)</name>
        <dbReference type="ChEBI" id="CHEBI:18420"/>
    </ligand>
</feature>
<feature type="binding site" evidence="8">
    <location>
        <position position="65"/>
    </location>
    <ligand>
        <name>GTP</name>
        <dbReference type="ChEBI" id="CHEBI:37565"/>
    </ligand>
</feature>
<dbReference type="GO" id="GO:0061603">
    <property type="term" value="F:molybdenum cofactor guanylyltransferase activity"/>
    <property type="evidence" value="ECO:0007669"/>
    <property type="project" value="UniProtKB-EC"/>
</dbReference>
<keyword evidence="1 8" id="KW-0963">Cytoplasm</keyword>
<dbReference type="OrthoDB" id="9788394at2"/>
<dbReference type="SUPFAM" id="SSF53448">
    <property type="entry name" value="Nucleotide-diphospho-sugar transferases"/>
    <property type="match status" value="1"/>
</dbReference>
<dbReference type="InterPro" id="IPR013482">
    <property type="entry name" value="Molybde_CF_guanTrfase"/>
</dbReference>
<keyword evidence="3 8" id="KW-0479">Metal-binding</keyword>
<keyword evidence="7 8" id="KW-0501">Molybdenum cofactor biosynthesis</keyword>
<protein>
    <recommendedName>
        <fullName evidence="8">Molybdenum cofactor guanylyltransferase</fullName>
        <shortName evidence="8">MoCo guanylyltransferase</shortName>
        <ecNumber evidence="8">2.7.7.77</ecNumber>
    </recommendedName>
    <alternativeName>
        <fullName evidence="8">GTP:molybdopterin guanylyltransferase</fullName>
    </alternativeName>
    <alternativeName>
        <fullName evidence="8">Mo-MPT guanylyltransferase</fullName>
    </alternativeName>
    <alternativeName>
        <fullName evidence="8">Molybdopterin guanylyltransferase</fullName>
    </alternativeName>
    <alternativeName>
        <fullName evidence="8">Molybdopterin-guanine dinucleotide synthase</fullName>
        <shortName evidence="8">MGD synthase</shortName>
    </alternativeName>
</protein>
<dbReference type="Pfam" id="PF12804">
    <property type="entry name" value="NTP_transf_3"/>
    <property type="match status" value="1"/>
</dbReference>
<reference evidence="10 11" key="1">
    <citation type="submission" date="2016-10" db="EMBL/GenBank/DDBJ databases">
        <authorList>
            <person name="de Groot N.N."/>
        </authorList>
    </citation>
    <scope>NUCLEOTIDE SEQUENCE [LARGE SCALE GENOMIC DNA]</scope>
    <source>
        <strain evidence="10 11">DSM 5885</strain>
    </source>
</reference>
<dbReference type="GO" id="GO:0046872">
    <property type="term" value="F:metal ion binding"/>
    <property type="evidence" value="ECO:0007669"/>
    <property type="project" value="UniProtKB-KW"/>
</dbReference>
<evidence type="ECO:0000256" key="8">
    <source>
        <dbReference type="HAMAP-Rule" id="MF_00316"/>
    </source>
</evidence>
<comment type="function">
    <text evidence="8">Transfers a GMP moiety from GTP to Mo-molybdopterin (Mo-MPT) cofactor (Moco or molybdenum cofactor) to form Mo-molybdopterin guanine dinucleotide (Mo-MGD) cofactor.</text>
</comment>
<dbReference type="InterPro" id="IPR029044">
    <property type="entry name" value="Nucleotide-diphossugar_trans"/>
</dbReference>
<evidence type="ECO:0000256" key="7">
    <source>
        <dbReference type="ARBA" id="ARBA00023150"/>
    </source>
</evidence>
<dbReference type="GO" id="GO:0005737">
    <property type="term" value="C:cytoplasm"/>
    <property type="evidence" value="ECO:0007669"/>
    <property type="project" value="UniProtKB-SubCell"/>
</dbReference>
<evidence type="ECO:0000256" key="3">
    <source>
        <dbReference type="ARBA" id="ARBA00022723"/>
    </source>
</evidence>
<keyword evidence="4 8" id="KW-0547">Nucleotide-binding</keyword>
<comment type="domain">
    <text evidence="8">The N-terminal domain determines nucleotide recognition and specific binding, while the C-terminal domain determines the specific binding to the target protein.</text>
</comment>
<organism evidence="10 11">
    <name type="scientific">Propionivibrio dicarboxylicus</name>
    <dbReference type="NCBI Taxonomy" id="83767"/>
    <lineage>
        <taxon>Bacteria</taxon>
        <taxon>Pseudomonadati</taxon>
        <taxon>Pseudomonadota</taxon>
        <taxon>Betaproteobacteria</taxon>
        <taxon>Rhodocyclales</taxon>
        <taxon>Rhodocyclaceae</taxon>
        <taxon>Propionivibrio</taxon>
    </lineage>
</organism>
<dbReference type="InterPro" id="IPR025877">
    <property type="entry name" value="MobA-like_NTP_Trfase"/>
</dbReference>
<dbReference type="EC" id="2.7.7.77" evidence="8"/>
<dbReference type="Proteomes" id="UP000198607">
    <property type="component" value="Unassembled WGS sequence"/>
</dbReference>